<protein>
    <submittedName>
        <fullName evidence="5">AraC family transcriptional regulator</fullName>
    </submittedName>
</protein>
<dbReference type="Gene3D" id="1.10.10.60">
    <property type="entry name" value="Homeodomain-like"/>
    <property type="match status" value="1"/>
</dbReference>
<dbReference type="PANTHER" id="PTHR46796:SF6">
    <property type="entry name" value="ARAC SUBFAMILY"/>
    <property type="match status" value="1"/>
</dbReference>
<dbReference type="PANTHER" id="PTHR46796">
    <property type="entry name" value="HTH-TYPE TRANSCRIPTIONAL ACTIVATOR RHAS-RELATED"/>
    <property type="match status" value="1"/>
</dbReference>
<dbReference type="RefSeq" id="WP_150561634.1">
    <property type="nucleotide sequence ID" value="NZ_CABPST010000016.1"/>
</dbReference>
<dbReference type="Pfam" id="PF12833">
    <property type="entry name" value="HTH_18"/>
    <property type="match status" value="1"/>
</dbReference>
<organism evidence="5 6">
    <name type="scientific">Pandoraea bronchicola</name>
    <dbReference type="NCBI Taxonomy" id="2508287"/>
    <lineage>
        <taxon>Bacteria</taxon>
        <taxon>Pseudomonadati</taxon>
        <taxon>Pseudomonadota</taxon>
        <taxon>Betaproteobacteria</taxon>
        <taxon>Burkholderiales</taxon>
        <taxon>Burkholderiaceae</taxon>
        <taxon>Pandoraea</taxon>
    </lineage>
</organism>
<proteinExistence type="predicted"/>
<dbReference type="PROSITE" id="PS01124">
    <property type="entry name" value="HTH_ARAC_FAMILY_2"/>
    <property type="match status" value="1"/>
</dbReference>
<dbReference type="SMART" id="SM00342">
    <property type="entry name" value="HTH_ARAC"/>
    <property type="match status" value="1"/>
</dbReference>
<evidence type="ECO:0000256" key="1">
    <source>
        <dbReference type="ARBA" id="ARBA00023015"/>
    </source>
</evidence>
<dbReference type="InterPro" id="IPR009057">
    <property type="entry name" value="Homeodomain-like_sf"/>
</dbReference>
<sequence length="354" mass="38207">MSIDASTDESSLGPATNIAFSTDYLTPELRVDVWREIISPFFDTLPVENEQGPLLEGAVTSHSVGTLLIGGTAFNAQRYDRSRKLVLASGLDQYMIQLFISGALDGDCCGLPVSVRPGDIFALDLSRVANTQVSPGTTVTIFLPRERVDKVASGRSVHGAVLKADWPITRLLASFIVTLNQLAPQMKGAEALAVEAGAVNLLSEALVRKFESASVTDDPVLSRVLRSQVLAYIDANLTSPNLGLASILERFRVSRAHLYRIFAADGGIASAIRDRRLDAAYSALVLGSSRRDQSITRLAHELSFSGSNHFLRAFRARFGMTPSEAREAGFTFHLANRGIAGLQTHFAKYAQPGA</sequence>
<keyword evidence="6" id="KW-1185">Reference proteome</keyword>
<dbReference type="EMBL" id="CABPST010000016">
    <property type="protein sequence ID" value="VVE90498.1"/>
    <property type="molecule type" value="Genomic_DNA"/>
</dbReference>
<evidence type="ECO:0000313" key="5">
    <source>
        <dbReference type="EMBL" id="VVE90498.1"/>
    </source>
</evidence>
<feature type="domain" description="HTH araC/xylS-type" evidence="4">
    <location>
        <begin position="227"/>
        <end position="328"/>
    </location>
</feature>
<evidence type="ECO:0000256" key="3">
    <source>
        <dbReference type="ARBA" id="ARBA00023163"/>
    </source>
</evidence>
<keyword evidence="1" id="KW-0805">Transcription regulation</keyword>
<evidence type="ECO:0000313" key="6">
    <source>
        <dbReference type="Proteomes" id="UP000382040"/>
    </source>
</evidence>
<name>A0A5E5BYE7_9BURK</name>
<reference evidence="5 6" key="1">
    <citation type="submission" date="2019-08" db="EMBL/GenBank/DDBJ databases">
        <authorList>
            <person name="Peeters C."/>
        </authorList>
    </citation>
    <scope>NUCLEOTIDE SEQUENCE [LARGE SCALE GENOMIC DNA]</scope>
    <source>
        <strain evidence="5 6">LMG 20603</strain>
    </source>
</reference>
<dbReference type="Proteomes" id="UP000382040">
    <property type="component" value="Unassembled WGS sequence"/>
</dbReference>
<dbReference type="GO" id="GO:0003700">
    <property type="term" value="F:DNA-binding transcription factor activity"/>
    <property type="evidence" value="ECO:0007669"/>
    <property type="project" value="InterPro"/>
</dbReference>
<dbReference type="OrthoDB" id="282744at2"/>
<gene>
    <name evidence="5" type="ORF">PBR20603_04483</name>
</gene>
<dbReference type="AlphaFoldDB" id="A0A5E5BYE7"/>
<accession>A0A5E5BYE7</accession>
<dbReference type="PRINTS" id="PR00032">
    <property type="entry name" value="HTHARAC"/>
</dbReference>
<keyword evidence="2" id="KW-0238">DNA-binding</keyword>
<evidence type="ECO:0000256" key="2">
    <source>
        <dbReference type="ARBA" id="ARBA00023125"/>
    </source>
</evidence>
<keyword evidence="3" id="KW-0804">Transcription</keyword>
<dbReference type="InterPro" id="IPR020449">
    <property type="entry name" value="Tscrpt_reg_AraC-type_HTH"/>
</dbReference>
<dbReference type="InterPro" id="IPR018060">
    <property type="entry name" value="HTH_AraC"/>
</dbReference>
<dbReference type="GO" id="GO:0043565">
    <property type="term" value="F:sequence-specific DNA binding"/>
    <property type="evidence" value="ECO:0007669"/>
    <property type="project" value="InterPro"/>
</dbReference>
<dbReference type="InterPro" id="IPR050204">
    <property type="entry name" value="AraC_XylS_family_regulators"/>
</dbReference>
<evidence type="ECO:0000259" key="4">
    <source>
        <dbReference type="PROSITE" id="PS01124"/>
    </source>
</evidence>
<dbReference type="SUPFAM" id="SSF46689">
    <property type="entry name" value="Homeodomain-like"/>
    <property type="match status" value="1"/>
</dbReference>